<keyword evidence="6" id="KW-0547">Nucleotide-binding</keyword>
<keyword evidence="4" id="KW-0808">Transferase</keyword>
<dbReference type="SUPFAM" id="SSF52374">
    <property type="entry name" value="Nucleotidylyl transferase"/>
    <property type="match status" value="1"/>
</dbReference>
<dbReference type="EMBL" id="BARV01001964">
    <property type="protein sequence ID" value="GAI01732.1"/>
    <property type="molecule type" value="Genomic_DNA"/>
</dbReference>
<comment type="caution">
    <text evidence="12">The sequence shown here is derived from an EMBL/GenBank/DDBJ whole genome shotgun (WGS) entry which is preliminary data.</text>
</comment>
<evidence type="ECO:0000259" key="11">
    <source>
        <dbReference type="Pfam" id="PF01467"/>
    </source>
</evidence>
<dbReference type="NCBIfam" id="TIGR00125">
    <property type="entry name" value="cyt_tran_rel"/>
    <property type="match status" value="1"/>
</dbReference>
<dbReference type="Pfam" id="PF01467">
    <property type="entry name" value="CTP_transf_like"/>
    <property type="match status" value="1"/>
</dbReference>
<dbReference type="PRINTS" id="PR01020">
    <property type="entry name" value="LPSBIOSNTHSS"/>
</dbReference>
<evidence type="ECO:0000313" key="12">
    <source>
        <dbReference type="EMBL" id="GAI01732.1"/>
    </source>
</evidence>
<sequence length="153" mass="16866">MAKKFVRVIFPGTFDPITNGHLDVINRGIKLFDELIIAVGRSPIKNPLFTPEERVEMIAELVADIPGVSVESFDGLTVEYAAKKKANAILRGLRSLTDVQYEFKLAMTNRAVAGIETVFVMTSEEYGFTSSIFRSESSAILSSSCLFACRSFS</sequence>
<dbReference type="InterPro" id="IPR001980">
    <property type="entry name" value="PPAT"/>
</dbReference>
<evidence type="ECO:0000256" key="6">
    <source>
        <dbReference type="ARBA" id="ARBA00022741"/>
    </source>
</evidence>
<dbReference type="NCBIfam" id="TIGR01510">
    <property type="entry name" value="coaD_prev_kdtB"/>
    <property type="match status" value="1"/>
</dbReference>
<reference evidence="12" key="1">
    <citation type="journal article" date="2014" name="Front. Microbiol.">
        <title>High frequency of phylogenetically diverse reductive dehalogenase-homologous genes in deep subseafloor sedimentary metagenomes.</title>
        <authorList>
            <person name="Kawai M."/>
            <person name="Futagami T."/>
            <person name="Toyoda A."/>
            <person name="Takaki Y."/>
            <person name="Nishi S."/>
            <person name="Hori S."/>
            <person name="Arai W."/>
            <person name="Tsubouchi T."/>
            <person name="Morono Y."/>
            <person name="Uchiyama I."/>
            <person name="Ito T."/>
            <person name="Fujiyama A."/>
            <person name="Inagaki F."/>
            <person name="Takami H."/>
        </authorList>
    </citation>
    <scope>NUCLEOTIDE SEQUENCE</scope>
    <source>
        <strain evidence="12">Expedition CK06-06</strain>
    </source>
</reference>
<name>X1K3Y3_9ZZZZ</name>
<keyword evidence="8" id="KW-0460">Magnesium</keyword>
<comment type="catalytic activity">
    <reaction evidence="10">
        <text>(R)-4'-phosphopantetheine + ATP + H(+) = 3'-dephospho-CoA + diphosphate</text>
        <dbReference type="Rhea" id="RHEA:19801"/>
        <dbReference type="ChEBI" id="CHEBI:15378"/>
        <dbReference type="ChEBI" id="CHEBI:30616"/>
        <dbReference type="ChEBI" id="CHEBI:33019"/>
        <dbReference type="ChEBI" id="CHEBI:57328"/>
        <dbReference type="ChEBI" id="CHEBI:61723"/>
        <dbReference type="EC" id="2.7.7.3"/>
    </reaction>
</comment>
<evidence type="ECO:0000256" key="3">
    <source>
        <dbReference type="ARBA" id="ARBA00022490"/>
    </source>
</evidence>
<dbReference type="PANTHER" id="PTHR21342:SF1">
    <property type="entry name" value="PHOSPHOPANTETHEINE ADENYLYLTRANSFERASE"/>
    <property type="match status" value="1"/>
</dbReference>
<dbReference type="PANTHER" id="PTHR21342">
    <property type="entry name" value="PHOSPHOPANTETHEINE ADENYLYLTRANSFERASE"/>
    <property type="match status" value="1"/>
</dbReference>
<gene>
    <name evidence="12" type="ORF">S06H3_05330</name>
</gene>
<dbReference type="HAMAP" id="MF_00151">
    <property type="entry name" value="PPAT_bact"/>
    <property type="match status" value="1"/>
</dbReference>
<keyword evidence="5" id="KW-0548">Nucleotidyltransferase</keyword>
<evidence type="ECO:0000256" key="5">
    <source>
        <dbReference type="ARBA" id="ARBA00022695"/>
    </source>
</evidence>
<evidence type="ECO:0000256" key="2">
    <source>
        <dbReference type="ARBA" id="ARBA00013868"/>
    </source>
</evidence>
<keyword evidence="3" id="KW-0963">Cytoplasm</keyword>
<keyword evidence="7" id="KW-0067">ATP-binding</keyword>
<evidence type="ECO:0000256" key="8">
    <source>
        <dbReference type="ARBA" id="ARBA00022842"/>
    </source>
</evidence>
<dbReference type="AlphaFoldDB" id="X1K3Y3"/>
<evidence type="ECO:0000256" key="7">
    <source>
        <dbReference type="ARBA" id="ARBA00022840"/>
    </source>
</evidence>
<evidence type="ECO:0000256" key="10">
    <source>
        <dbReference type="ARBA" id="ARBA00029346"/>
    </source>
</evidence>
<feature type="domain" description="Cytidyltransferase-like" evidence="11">
    <location>
        <begin position="9"/>
        <end position="133"/>
    </location>
</feature>
<accession>X1K3Y3</accession>
<dbReference type="Gene3D" id="3.40.50.620">
    <property type="entry name" value="HUPs"/>
    <property type="match status" value="1"/>
</dbReference>
<keyword evidence="9" id="KW-0173">Coenzyme A biosynthesis</keyword>
<dbReference type="InterPro" id="IPR004821">
    <property type="entry name" value="Cyt_trans-like"/>
</dbReference>
<dbReference type="GO" id="GO:0005524">
    <property type="term" value="F:ATP binding"/>
    <property type="evidence" value="ECO:0007669"/>
    <property type="project" value="UniProtKB-KW"/>
</dbReference>
<protein>
    <recommendedName>
        <fullName evidence="2">Phosphopantetheine adenylyltransferase</fullName>
        <ecNumber evidence="1">2.7.7.3</ecNumber>
    </recommendedName>
</protein>
<evidence type="ECO:0000256" key="9">
    <source>
        <dbReference type="ARBA" id="ARBA00022993"/>
    </source>
</evidence>
<evidence type="ECO:0000256" key="1">
    <source>
        <dbReference type="ARBA" id="ARBA00012392"/>
    </source>
</evidence>
<dbReference type="InterPro" id="IPR014729">
    <property type="entry name" value="Rossmann-like_a/b/a_fold"/>
</dbReference>
<proteinExistence type="inferred from homology"/>
<organism evidence="12">
    <name type="scientific">marine sediment metagenome</name>
    <dbReference type="NCBI Taxonomy" id="412755"/>
    <lineage>
        <taxon>unclassified sequences</taxon>
        <taxon>metagenomes</taxon>
        <taxon>ecological metagenomes</taxon>
    </lineage>
</organism>
<dbReference type="GO" id="GO:0015937">
    <property type="term" value="P:coenzyme A biosynthetic process"/>
    <property type="evidence" value="ECO:0007669"/>
    <property type="project" value="UniProtKB-KW"/>
</dbReference>
<dbReference type="GO" id="GO:0004595">
    <property type="term" value="F:pantetheine-phosphate adenylyltransferase activity"/>
    <property type="evidence" value="ECO:0007669"/>
    <property type="project" value="UniProtKB-EC"/>
</dbReference>
<evidence type="ECO:0000256" key="4">
    <source>
        <dbReference type="ARBA" id="ARBA00022679"/>
    </source>
</evidence>
<dbReference type="EC" id="2.7.7.3" evidence="1"/>